<dbReference type="EMBL" id="UZAH01030534">
    <property type="protein sequence ID" value="VDP10872.1"/>
    <property type="molecule type" value="Genomic_DNA"/>
</dbReference>
<name>A0A183G8K3_HELPZ</name>
<organism evidence="2 3">
    <name type="scientific">Heligmosomoides polygyrus</name>
    <name type="common">Parasitic roundworm</name>
    <dbReference type="NCBI Taxonomy" id="6339"/>
    <lineage>
        <taxon>Eukaryota</taxon>
        <taxon>Metazoa</taxon>
        <taxon>Ecdysozoa</taxon>
        <taxon>Nematoda</taxon>
        <taxon>Chromadorea</taxon>
        <taxon>Rhabditida</taxon>
        <taxon>Rhabditina</taxon>
        <taxon>Rhabditomorpha</taxon>
        <taxon>Strongyloidea</taxon>
        <taxon>Heligmosomidae</taxon>
        <taxon>Heligmosomoides</taxon>
    </lineage>
</organism>
<dbReference type="PANTHER" id="PTHR46060">
    <property type="entry name" value="MARINER MOS1 TRANSPOSASE-LIKE PROTEIN"/>
    <property type="match status" value="1"/>
</dbReference>
<dbReference type="OrthoDB" id="6137736at2759"/>
<evidence type="ECO:0000313" key="2">
    <source>
        <dbReference type="Proteomes" id="UP000050761"/>
    </source>
</evidence>
<dbReference type="Proteomes" id="UP000050761">
    <property type="component" value="Unassembled WGS sequence"/>
</dbReference>
<sequence length="170" mass="19180">MVHLGRAQCPIALQKNGRETDVDNDRLRQQVESNPRRTTRELAQELDVIYYDPLARNETITAELYCQQLDRPAANRKASESWHNPILARQCSMTHCKNEAAPEASRPWMGCAASPSGSPDTAPTEYHLFLPLSNAMQGKTFDDEDDMGRWLAGFFESKPEKFYAYGSVVA</sequence>
<reference evidence="1 2" key="1">
    <citation type="submission" date="2018-11" db="EMBL/GenBank/DDBJ databases">
        <authorList>
            <consortium name="Pathogen Informatics"/>
        </authorList>
    </citation>
    <scope>NUCLEOTIDE SEQUENCE [LARGE SCALE GENOMIC DNA]</scope>
</reference>
<dbReference type="PANTHER" id="PTHR46060:SF1">
    <property type="entry name" value="MARINER MOS1 TRANSPOSASE-LIKE PROTEIN"/>
    <property type="match status" value="1"/>
</dbReference>
<accession>A0A183G8K3</accession>
<proteinExistence type="predicted"/>
<protein>
    <submittedName>
        <fullName evidence="3">DDE_Tnp_1_7 domain-containing protein</fullName>
    </submittedName>
</protein>
<dbReference type="GO" id="GO:0003676">
    <property type="term" value="F:nucleic acid binding"/>
    <property type="evidence" value="ECO:0007669"/>
    <property type="project" value="InterPro"/>
</dbReference>
<dbReference type="InterPro" id="IPR036397">
    <property type="entry name" value="RNaseH_sf"/>
</dbReference>
<dbReference type="WBParaSite" id="HPBE_0001820501-mRNA-1">
    <property type="protein sequence ID" value="HPBE_0001820501-mRNA-1"/>
    <property type="gene ID" value="HPBE_0001820501"/>
</dbReference>
<evidence type="ECO:0000313" key="3">
    <source>
        <dbReference type="WBParaSite" id="HPBE_0001820501-mRNA-1"/>
    </source>
</evidence>
<accession>A0A3P8AB39</accession>
<dbReference type="Gene3D" id="3.30.420.10">
    <property type="entry name" value="Ribonuclease H-like superfamily/Ribonuclease H"/>
    <property type="match status" value="1"/>
</dbReference>
<reference evidence="3" key="2">
    <citation type="submission" date="2019-09" db="UniProtKB">
        <authorList>
            <consortium name="WormBaseParasite"/>
        </authorList>
    </citation>
    <scope>IDENTIFICATION</scope>
</reference>
<evidence type="ECO:0000313" key="1">
    <source>
        <dbReference type="EMBL" id="VDP10872.1"/>
    </source>
</evidence>
<dbReference type="InterPro" id="IPR052709">
    <property type="entry name" value="Transposase-MT_Hybrid"/>
</dbReference>
<dbReference type="AlphaFoldDB" id="A0A183G8K3"/>
<gene>
    <name evidence="1" type="ORF">HPBE_LOCUS18204</name>
</gene>
<keyword evidence="2" id="KW-1185">Reference proteome</keyword>